<dbReference type="InterPro" id="IPR027417">
    <property type="entry name" value="P-loop_NTPase"/>
</dbReference>
<geneLocation type="plasmid" evidence="4">
    <name>pZZM401</name>
</geneLocation>
<keyword evidence="1" id="KW-1188">Viral release from host cell</keyword>
<dbReference type="InterPro" id="IPR010332">
    <property type="entry name" value="ATPase_terminase-su_N"/>
</dbReference>
<name>A0A806CJQ6_ZYMMO</name>
<proteinExistence type="predicted"/>
<dbReference type="Gene3D" id="3.40.50.300">
    <property type="entry name" value="P-loop containing nucleotide triphosphate hydrolases"/>
    <property type="match status" value="1"/>
</dbReference>
<evidence type="ECO:0008006" key="5">
    <source>
        <dbReference type="Google" id="ProtNLM"/>
    </source>
</evidence>
<protein>
    <recommendedName>
        <fullName evidence="5">Terminase</fullName>
    </recommendedName>
</protein>
<sequence>MTDIIEIDPSRKKDKKREAKSLYWRGWSVNQISDDLDVPVPTIHSWKSRDKWDDTPMIERIESNLDYRLSALILKEKKEGRDFKEIDLLMRQIASIARVHKYEESGKETDLREKPRKKPKNNHFTVDQVEQLRDIFENSLYDYQRRWYDNRDQRNRMILKARQIGATYYFAFEALLDALKTGRNEIFLSASRAQALQFRSYIVAFAKQVGVNLTGDPMLITSEVLPANTPAAEFHFLGTNFRTAQGRHGNLYFDEFFWTFGFEELFKVASGMATHKKWRRTLFSTPSTIAHAAYAYWNGERHNKRKKKQEQIDVDVSHEALRFGALGPDRVWRNVVTVDDAAAGGCDLFDIEELKAEYSAEEFANLFGCQFVDDSLSAFSFESLKNAMVDSLADWDDFNPQLERPFGDRPVWAGYDPQNSEEGDNAALVILAPPEKTGGKFRILERCQLRGLDFQQQATFIKDKLSRYNCTYLGIERSGIGDAVCQCIDNEINGIVRIEYSLETKQRMVMKAQNLLRLGRLEMDAECIDIASSFISIKKTITNSGKAITFRSDRARDIGHADLAWAIMHVLINEPLDGSDPMSKAMKVKFF</sequence>
<dbReference type="Pfam" id="PF06056">
    <property type="entry name" value="Terminase_5"/>
    <property type="match status" value="1"/>
</dbReference>
<evidence type="ECO:0000259" key="2">
    <source>
        <dbReference type="Pfam" id="PF06056"/>
    </source>
</evidence>
<accession>A0A806CJQ6</accession>
<evidence type="ECO:0000256" key="1">
    <source>
        <dbReference type="ARBA" id="ARBA00022612"/>
    </source>
</evidence>
<organism evidence="4">
    <name type="scientific">Zymomonas mobilis subsp. mobilis (strain ATCC 31821 / ZM4 / CP4)</name>
    <dbReference type="NCBI Taxonomy" id="264203"/>
    <lineage>
        <taxon>Bacteria</taxon>
        <taxon>Pseudomonadati</taxon>
        <taxon>Pseudomonadota</taxon>
        <taxon>Alphaproteobacteria</taxon>
        <taxon>Sphingomonadales</taxon>
        <taxon>Zymomonadaceae</taxon>
        <taxon>Zymomonas</taxon>
    </lineage>
</organism>
<dbReference type="Gene3D" id="3.30.420.240">
    <property type="match status" value="1"/>
</dbReference>
<evidence type="ECO:0000313" key="4">
    <source>
        <dbReference type="EMBL" id="ADC33812.1"/>
    </source>
</evidence>
<dbReference type="Pfam" id="PF17289">
    <property type="entry name" value="Terminase_6C"/>
    <property type="match status" value="1"/>
</dbReference>
<dbReference type="RefSeq" id="WP_012954702.1">
    <property type="nucleotide sequence ID" value="NC_013784.1"/>
</dbReference>
<reference evidence="4" key="1">
    <citation type="submission" date="2010-01" db="EMBL/GenBank/DDBJ databases">
        <title>Complete sequence of plasmid1 of Zymomonas mobilis subsp. mobilis ZM4.</title>
        <authorList>
            <consortium name="US DOE Joint Genome Institute"/>
            <person name="Lucas S."/>
            <person name="Copeland A."/>
            <person name="Lapidus A."/>
            <person name="Glavina del Rio T."/>
            <person name="Tice H."/>
            <person name="Bruce D."/>
            <person name="Goodwin L."/>
            <person name="Pitluck S."/>
            <person name="Balakireva M."/>
            <person name="Brettin T."/>
            <person name="Detter J.C."/>
            <person name="Han C."/>
            <person name="Larimer F."/>
            <person name="Land M."/>
            <person name="Hauser L."/>
            <person name="Kyrpides N."/>
            <person name="Mikhailova N."/>
            <person name="Pappas K."/>
        </authorList>
    </citation>
    <scope>NUCLEOTIDE SEQUENCE [LARGE SCALE GENOMIC DNA]</scope>
    <source>
        <strain evidence="4">ZM4</strain>
        <plasmid evidence="4">pZZM401</plasmid>
    </source>
</reference>
<feature type="domain" description="Terminase large subunit gp17-like C-terminal" evidence="3">
    <location>
        <begin position="414"/>
        <end position="573"/>
    </location>
</feature>
<dbReference type="AlphaFoldDB" id="A0A806CJQ6"/>
<evidence type="ECO:0000259" key="3">
    <source>
        <dbReference type="Pfam" id="PF17289"/>
    </source>
</evidence>
<dbReference type="GeneID" id="79905270"/>
<dbReference type="InterPro" id="IPR035421">
    <property type="entry name" value="Terminase_6C"/>
</dbReference>
<dbReference type="EMBL" id="CP001881">
    <property type="protein sequence ID" value="ADC33812.1"/>
    <property type="molecule type" value="Genomic_DNA"/>
</dbReference>
<gene>
    <name evidence="4" type="ORF">ZZM4_0036</name>
</gene>
<feature type="domain" description="Terminase ATPase subunit N-terminal" evidence="2">
    <location>
        <begin position="14"/>
        <end position="69"/>
    </location>
</feature>
<dbReference type="Pfam" id="PF03237">
    <property type="entry name" value="Terminase_6N"/>
    <property type="match status" value="1"/>
</dbReference>
<keyword evidence="4" id="KW-0614">Plasmid</keyword>